<evidence type="ECO:0000313" key="2">
    <source>
        <dbReference type="EMBL" id="SEI47262.1"/>
    </source>
</evidence>
<dbReference type="OrthoDB" id="9806878at2"/>
<keyword evidence="1" id="KW-0472">Membrane</keyword>
<keyword evidence="1" id="KW-0812">Transmembrane</keyword>
<keyword evidence="1" id="KW-1133">Transmembrane helix</keyword>
<dbReference type="STRING" id="1227549.SAMN05444007_101301"/>
<reference evidence="2 3" key="1">
    <citation type="submission" date="2016-10" db="EMBL/GenBank/DDBJ databases">
        <authorList>
            <person name="de Groot N.N."/>
        </authorList>
    </citation>
    <scope>NUCLEOTIDE SEQUENCE [LARGE SCALE GENOMIC DNA]</scope>
    <source>
        <strain evidence="2 3">DSM 29340</strain>
    </source>
</reference>
<protein>
    <recommendedName>
        <fullName evidence="4">DUF2852 domain-containing protein</fullName>
    </recommendedName>
</protein>
<dbReference type="Proteomes" id="UP000199379">
    <property type="component" value="Unassembled WGS sequence"/>
</dbReference>
<name>A0A1H6R7V7_9RHOB</name>
<organism evidence="2 3">
    <name type="scientific">Cribrihabitans marinus</name>
    <dbReference type="NCBI Taxonomy" id="1227549"/>
    <lineage>
        <taxon>Bacteria</taxon>
        <taxon>Pseudomonadati</taxon>
        <taxon>Pseudomonadota</taxon>
        <taxon>Alphaproteobacteria</taxon>
        <taxon>Rhodobacterales</taxon>
        <taxon>Paracoccaceae</taxon>
        <taxon>Cribrihabitans</taxon>
    </lineage>
</organism>
<evidence type="ECO:0000256" key="1">
    <source>
        <dbReference type="SAM" id="Phobius"/>
    </source>
</evidence>
<dbReference type="AlphaFoldDB" id="A0A1H6R7V7"/>
<keyword evidence="3" id="KW-1185">Reference proteome</keyword>
<sequence length="141" mass="16143">MTTLTETASAPSHPGWLHRTESWLDSKGKGAWIAAMVLGFVFFWPIGLALLCYMIWSKRMFGKSCRNRKSWSQGINAMKPSGNSAFDAYKADTLARLEREQHDFESFLERLREAKDKAEFDQFMNERAKANRDGEPEEDAS</sequence>
<dbReference type="RefSeq" id="WP_092361828.1">
    <property type="nucleotide sequence ID" value="NZ_BMGV01000001.1"/>
</dbReference>
<dbReference type="InterPro" id="IPR021273">
    <property type="entry name" value="DUF2852"/>
</dbReference>
<accession>A0A1H6R7V7</accession>
<proteinExistence type="predicted"/>
<evidence type="ECO:0000313" key="3">
    <source>
        <dbReference type="Proteomes" id="UP000199379"/>
    </source>
</evidence>
<evidence type="ECO:0008006" key="4">
    <source>
        <dbReference type="Google" id="ProtNLM"/>
    </source>
</evidence>
<feature type="transmembrane region" description="Helical" evidence="1">
    <location>
        <begin position="31"/>
        <end position="56"/>
    </location>
</feature>
<dbReference type="EMBL" id="FNYD01000001">
    <property type="protein sequence ID" value="SEI47262.1"/>
    <property type="molecule type" value="Genomic_DNA"/>
</dbReference>
<dbReference type="Pfam" id="PF11014">
    <property type="entry name" value="DUF2852"/>
    <property type="match status" value="1"/>
</dbReference>
<gene>
    <name evidence="2" type="ORF">SAMN05444007_101301</name>
</gene>